<keyword evidence="3" id="KW-1185">Reference proteome</keyword>
<dbReference type="EMBL" id="DS022267">
    <property type="protein sequence ID" value="EWG55969.1"/>
    <property type="molecule type" value="Genomic_DNA"/>
</dbReference>
<feature type="compositionally biased region" description="Basic and acidic residues" evidence="1">
    <location>
        <begin position="7"/>
        <end position="17"/>
    </location>
</feature>
<name>W7N895_GIBM7</name>
<dbReference type="AlphaFoldDB" id="W7N895"/>
<gene>
    <name evidence="2" type="ORF">FVEG_14072</name>
</gene>
<sequence length="116" mass="12827">MAPTNKLEPEKALKPRSPDVQSSAQAEPGGIMAIDHVKALQDRVRDLELQSQVCQLHRSPKSSGSQSQSDPVTTLTQRPSGHGKPRDEPTLEEKAPVQQREDPSLIEVVWFFPPLL</sequence>
<dbReference type="GeneID" id="30071356"/>
<dbReference type="HOGENOM" id="CLU_2097090_0_0_1"/>
<feature type="compositionally biased region" description="Polar residues" evidence="1">
    <location>
        <begin position="70"/>
        <end position="79"/>
    </location>
</feature>
<accession>W7N895</accession>
<proteinExistence type="predicted"/>
<evidence type="ECO:0000256" key="1">
    <source>
        <dbReference type="SAM" id="MobiDB-lite"/>
    </source>
</evidence>
<dbReference type="VEuPathDB" id="FungiDB:FVEG_14072"/>
<evidence type="ECO:0000313" key="2">
    <source>
        <dbReference type="EMBL" id="EWG55969.1"/>
    </source>
</evidence>
<dbReference type="Proteomes" id="UP000009096">
    <property type="component" value="Unassembled WGS sequence"/>
</dbReference>
<feature type="compositionally biased region" description="Basic and acidic residues" evidence="1">
    <location>
        <begin position="84"/>
        <end position="103"/>
    </location>
</feature>
<reference evidence="2 3" key="2">
    <citation type="journal article" date="2010" name="Nature">
        <title>Comparative genomics reveals mobile pathogenicity chromosomes in Fusarium.</title>
        <authorList>
            <person name="Ma L.J."/>
            <person name="van der Does H.C."/>
            <person name="Borkovich K.A."/>
            <person name="Coleman J.J."/>
            <person name="Daboussi M.J."/>
            <person name="Di Pietro A."/>
            <person name="Dufresne M."/>
            <person name="Freitag M."/>
            <person name="Grabherr M."/>
            <person name="Henrissat B."/>
            <person name="Houterman P.M."/>
            <person name="Kang S."/>
            <person name="Shim W.B."/>
            <person name="Woloshuk C."/>
            <person name="Xie X."/>
            <person name="Xu J.R."/>
            <person name="Antoniw J."/>
            <person name="Baker S.E."/>
            <person name="Bluhm B.H."/>
            <person name="Breakspear A."/>
            <person name="Brown D.W."/>
            <person name="Butchko R.A."/>
            <person name="Chapman S."/>
            <person name="Coulson R."/>
            <person name="Coutinho P.M."/>
            <person name="Danchin E.G."/>
            <person name="Diener A."/>
            <person name="Gale L.R."/>
            <person name="Gardiner D.M."/>
            <person name="Goff S."/>
            <person name="Hammond-Kosack K.E."/>
            <person name="Hilburn K."/>
            <person name="Hua-Van A."/>
            <person name="Jonkers W."/>
            <person name="Kazan K."/>
            <person name="Kodira C.D."/>
            <person name="Koehrsen M."/>
            <person name="Kumar L."/>
            <person name="Lee Y.H."/>
            <person name="Li L."/>
            <person name="Manners J.M."/>
            <person name="Miranda-Saavedra D."/>
            <person name="Mukherjee M."/>
            <person name="Park G."/>
            <person name="Park J."/>
            <person name="Park S.Y."/>
            <person name="Proctor R.H."/>
            <person name="Regev A."/>
            <person name="Ruiz-Roldan M.C."/>
            <person name="Sain D."/>
            <person name="Sakthikumar S."/>
            <person name="Sykes S."/>
            <person name="Schwartz D.C."/>
            <person name="Turgeon B.G."/>
            <person name="Wapinski I."/>
            <person name="Yoder O."/>
            <person name="Young S."/>
            <person name="Zeng Q."/>
            <person name="Zhou S."/>
            <person name="Galagan J."/>
            <person name="Cuomo C.A."/>
            <person name="Kistler H.C."/>
            <person name="Rep M."/>
        </authorList>
    </citation>
    <scope>NUCLEOTIDE SEQUENCE [LARGE SCALE GENOMIC DNA]</scope>
    <source>
        <strain evidence="3">M3125 / FGSC 7600</strain>
    </source>
</reference>
<feature type="region of interest" description="Disordered" evidence="1">
    <location>
        <begin position="1"/>
        <end position="30"/>
    </location>
</feature>
<dbReference type="RefSeq" id="XP_018762160.1">
    <property type="nucleotide sequence ID" value="XM_018903408.1"/>
</dbReference>
<reference evidence="3" key="1">
    <citation type="journal article" date="2007" name="Science">
        <title>The Fusarium graminearum genome reveals a link between localized polymorphism and pathogen specialization.</title>
        <authorList>
            <person name="Cuomo C.A."/>
            <person name="Gueldener U."/>
            <person name="Xu J.-R."/>
            <person name="Trail F."/>
            <person name="Turgeon B.G."/>
            <person name="Di Pietro A."/>
            <person name="Walton J.D."/>
            <person name="Ma L.-J."/>
            <person name="Baker S.E."/>
            <person name="Rep M."/>
            <person name="Adam G."/>
            <person name="Antoniw J."/>
            <person name="Baldwin T."/>
            <person name="Calvo S.E."/>
            <person name="Chang Y.-L."/>
            <person name="DeCaprio D."/>
            <person name="Gale L.R."/>
            <person name="Gnerre S."/>
            <person name="Goswami R.S."/>
            <person name="Hammond-Kosack K."/>
            <person name="Harris L.J."/>
            <person name="Hilburn K."/>
            <person name="Kennell J.C."/>
            <person name="Kroken S."/>
            <person name="Magnuson J.K."/>
            <person name="Mannhaupt G."/>
            <person name="Mauceli E.W."/>
            <person name="Mewes H.-W."/>
            <person name="Mitterbauer R."/>
            <person name="Muehlbauer G."/>
            <person name="Muensterkoetter M."/>
            <person name="Nelson D."/>
            <person name="O'Donnell K."/>
            <person name="Ouellet T."/>
            <person name="Qi W."/>
            <person name="Quesneville H."/>
            <person name="Roncero M.I.G."/>
            <person name="Seong K.-Y."/>
            <person name="Tetko I.V."/>
            <person name="Urban M."/>
            <person name="Waalwijk C."/>
            <person name="Ward T.J."/>
            <person name="Yao J."/>
            <person name="Birren B.W."/>
            <person name="Kistler H.C."/>
        </authorList>
    </citation>
    <scope>NUCLEOTIDE SEQUENCE [LARGE SCALE GENOMIC DNA]</scope>
    <source>
        <strain evidence="3">M3125 / FGSC 7600</strain>
    </source>
</reference>
<protein>
    <submittedName>
        <fullName evidence="2">Uncharacterized protein</fullName>
    </submittedName>
</protein>
<dbReference type="KEGG" id="fvr:FVEG_14072"/>
<organism evidence="2 3">
    <name type="scientific">Gibberella moniliformis (strain M3125 / FGSC 7600)</name>
    <name type="common">Maize ear and stalk rot fungus</name>
    <name type="synonym">Fusarium verticillioides</name>
    <dbReference type="NCBI Taxonomy" id="334819"/>
    <lineage>
        <taxon>Eukaryota</taxon>
        <taxon>Fungi</taxon>
        <taxon>Dikarya</taxon>
        <taxon>Ascomycota</taxon>
        <taxon>Pezizomycotina</taxon>
        <taxon>Sordariomycetes</taxon>
        <taxon>Hypocreomycetidae</taxon>
        <taxon>Hypocreales</taxon>
        <taxon>Nectriaceae</taxon>
        <taxon>Fusarium</taxon>
        <taxon>Fusarium fujikuroi species complex</taxon>
    </lineage>
</organism>
<evidence type="ECO:0000313" key="3">
    <source>
        <dbReference type="Proteomes" id="UP000009096"/>
    </source>
</evidence>
<feature type="region of interest" description="Disordered" evidence="1">
    <location>
        <begin position="54"/>
        <end position="103"/>
    </location>
</feature>